<feature type="transmembrane region" description="Helical" evidence="1">
    <location>
        <begin position="263"/>
        <end position="288"/>
    </location>
</feature>
<dbReference type="RefSeq" id="WP_100512091.1">
    <property type="nucleotide sequence ID" value="NZ_PEBK01000001.1"/>
</dbReference>
<feature type="transmembrane region" description="Helical" evidence="1">
    <location>
        <begin position="321"/>
        <end position="340"/>
    </location>
</feature>
<dbReference type="Proteomes" id="UP000231451">
    <property type="component" value="Unassembled WGS sequence"/>
</dbReference>
<dbReference type="AlphaFoldDB" id="A0A2M9HHC6"/>
<keyword evidence="3" id="KW-1185">Reference proteome</keyword>
<accession>A0A2M9HHC6</accession>
<keyword evidence="1" id="KW-1133">Transmembrane helix</keyword>
<feature type="transmembrane region" description="Helical" evidence="1">
    <location>
        <begin position="361"/>
        <end position="377"/>
    </location>
</feature>
<evidence type="ECO:0008006" key="4">
    <source>
        <dbReference type="Google" id="ProtNLM"/>
    </source>
</evidence>
<dbReference type="OrthoDB" id="3228619at2"/>
<evidence type="ECO:0000313" key="3">
    <source>
        <dbReference type="Proteomes" id="UP000231451"/>
    </source>
</evidence>
<gene>
    <name evidence="2" type="ORF">CSQ87_01550</name>
</gene>
<evidence type="ECO:0000256" key="1">
    <source>
        <dbReference type="SAM" id="Phobius"/>
    </source>
</evidence>
<organism evidence="2 3">
    <name type="scientific">Bifidobacterium simiarum</name>
    <dbReference type="NCBI Taxonomy" id="2045441"/>
    <lineage>
        <taxon>Bacteria</taxon>
        <taxon>Bacillati</taxon>
        <taxon>Actinomycetota</taxon>
        <taxon>Actinomycetes</taxon>
        <taxon>Bifidobacteriales</taxon>
        <taxon>Bifidobacteriaceae</taxon>
        <taxon>Bifidobacterium</taxon>
    </lineage>
</organism>
<feature type="transmembrane region" description="Helical" evidence="1">
    <location>
        <begin position="295"/>
        <end position="315"/>
    </location>
</feature>
<proteinExistence type="predicted"/>
<reference evidence="2 3" key="1">
    <citation type="submission" date="2017-10" db="EMBL/GenBank/DDBJ databases">
        <title>Draft genome sequences of strains TRE 1, TRE 9, TRE H and TRI 7, isolated from tamarins, belonging to four potential novel Bifidobacterium species.</title>
        <authorList>
            <person name="Mattarelli P."/>
            <person name="Modesto M."/>
            <person name="Puglisi E."/>
            <person name="Morelli L."/>
            <person name="Spezio C."/>
            <person name="Bonetti A."/>
            <person name="Sandri C."/>
        </authorList>
    </citation>
    <scope>NUCLEOTIDE SEQUENCE [LARGE SCALE GENOMIC DNA]</scope>
    <source>
        <strain evidence="3">TRI7</strain>
    </source>
</reference>
<protein>
    <recommendedName>
        <fullName evidence="4">ABC transporter permease</fullName>
    </recommendedName>
</protein>
<dbReference type="EMBL" id="PEBK01000001">
    <property type="protein sequence ID" value="PJM76224.1"/>
    <property type="molecule type" value="Genomic_DNA"/>
</dbReference>
<evidence type="ECO:0000313" key="2">
    <source>
        <dbReference type="EMBL" id="PJM76224.1"/>
    </source>
</evidence>
<keyword evidence="1" id="KW-0472">Membrane</keyword>
<feature type="transmembrane region" description="Helical" evidence="1">
    <location>
        <begin position="12"/>
        <end position="32"/>
    </location>
</feature>
<feature type="transmembrane region" description="Helical" evidence="1">
    <location>
        <begin position="152"/>
        <end position="178"/>
    </location>
</feature>
<feature type="transmembrane region" description="Helical" evidence="1">
    <location>
        <begin position="199"/>
        <end position="223"/>
    </location>
</feature>
<sequence>MWPVVRHELRKIATLPMIWGFLVVCVALNLTLASLHAISIRDDIDFIGRTVAVAGTRVDGGFAGRVRHLPESRQREDLLQALEGDVRIPTGHDITELGRRYVDLLHSGERGPLANLMNDKYRTLAGHARAMHDSGTSSDLYLGVASERIHTALFGTMLGGVTWEAIAFAVLAMLYALGRERLARTESTVMSTRFGRRIVPAKMLAAGMIGVCGFLLFVLSAIAPYMTALADSPIWGMDVSGPFNRATTELGEQPFLTWTRFTFVGYLGASTALSFMLMLTALLLAAVAGTLCRSMAAAFSATGLVMFAAGALPAVCAQNGWWEAYHLIVLIAAGPMHALLTRSMWFTDMGLKALMPWQESIETLASAIILAIAVKMACRRFRGKDL</sequence>
<comment type="caution">
    <text evidence="2">The sequence shown here is derived from an EMBL/GenBank/DDBJ whole genome shotgun (WGS) entry which is preliminary data.</text>
</comment>
<name>A0A2M9HHC6_9BIFI</name>
<keyword evidence="1" id="KW-0812">Transmembrane</keyword>